<keyword evidence="2" id="KW-0472">Membrane</keyword>
<evidence type="ECO:0000259" key="5">
    <source>
        <dbReference type="Pfam" id="PF07715"/>
    </source>
</evidence>
<keyword evidence="2" id="KW-0813">Transport</keyword>
<dbReference type="Gene3D" id="2.60.40.1930">
    <property type="match status" value="1"/>
</dbReference>
<dbReference type="Pfam" id="PF01835">
    <property type="entry name" value="MG2"/>
    <property type="match status" value="1"/>
</dbReference>
<keyword evidence="6" id="KW-0675">Receptor</keyword>
<evidence type="ECO:0000256" key="1">
    <source>
        <dbReference type="ARBA" id="ARBA00022729"/>
    </source>
</evidence>
<reference evidence="6 7" key="1">
    <citation type="submission" date="2019-10" db="EMBL/GenBank/DDBJ databases">
        <title>Rudanella paleaurantiibacter sp. nov., isolated from sludge.</title>
        <authorList>
            <person name="Xu S.Q."/>
        </authorList>
    </citation>
    <scope>NUCLEOTIDE SEQUENCE [LARGE SCALE GENOMIC DNA]</scope>
    <source>
        <strain evidence="6 7">HX-22-17</strain>
    </source>
</reference>
<comment type="subcellular location">
    <subcellularLocation>
        <location evidence="2">Cell outer membrane</location>
        <topology evidence="2">Multi-pass membrane protein</topology>
    </subcellularLocation>
</comment>
<gene>
    <name evidence="6" type="ORF">F5984_22710</name>
</gene>
<sequence length="832" mass="91187">MFRTLPVRVIFLCICVSVTAFRLVDEAFVNTLIEKLKAYNGQYPREKVYLQTDRDVYVPGETIWLKGYLFDGILHNVDSVSRVLYVDLIDARKSEVVQQIKLKATQGQAPGQLALPDSLPTGTYLLHAYTSWMRNFPEAYYFSKTLTLIRSDNKPTANATPPNLKPDVQFLPEGGNLVLGLSGRVAFKAVSTTGKGLDVEGFVLNTAKDTVMGFSSLHRGMGNFALQPEPNQTYTAFVRLTGDPAKTYYPYPLPAVQPVGFVMTVDNLSNPNVVKVFVQHNKPAPADAAAGRITLVAQTRGVVVHAAEGPLSRKSLLIQIPRDKLPDGITQLTLFDEKNTPVSERLIFIDRRDRLRVALTPAKATVRPREAIEVDVTVTDPEGKPAQATLSLAATDLNMAPTMASHPASIVSHLLLTSDLVGTVEEPGLYTDDANSDRAMQADQLMMTQGWRRFTWTDVLAGTIPPIRYPLEEGITLTGQISRANSKPAEKANLMFMLAKKDSTREVLMGQADEKGRFVTGDLDLYDSTGVFIQALGERGNNRGYLITLDQVLKPTVRVTRVPYNPFLLGPEAIEEFLKRTNEYLEIERQIRRNKEVLLEAVTVKAKREKPDSRRMLYSTPDRTVKFDDMNRSGALTFLDVVRSRVPGVQVTGSGFDARVQIRGAVNMGGPIEPAFFLDGMPISKDAVINIPVSDIEAVDVLTGGGATIMAGSNGAGGVINVLTRRGSPDYDYSQTPTPGTLATRLMGYTPVREFYAPRYDKAAGPRSAVDGPARPDFRATLHWAPMVKTGPDGKVRVTFYASDAKTKLRLVAEGTTLSGKVGTSKAEVGVE</sequence>
<protein>
    <submittedName>
        <fullName evidence="6">TonB-dependent receptor plug domain-containing protein</fullName>
    </submittedName>
</protein>
<evidence type="ECO:0000259" key="4">
    <source>
        <dbReference type="Pfam" id="PF01835"/>
    </source>
</evidence>
<dbReference type="Pfam" id="PF07715">
    <property type="entry name" value="Plug"/>
    <property type="match status" value="1"/>
</dbReference>
<dbReference type="PANTHER" id="PTHR30069:SF29">
    <property type="entry name" value="HEMOGLOBIN AND HEMOGLOBIN-HAPTOGLOBIN-BINDING PROTEIN 1-RELATED"/>
    <property type="match status" value="1"/>
</dbReference>
<evidence type="ECO:0000256" key="2">
    <source>
        <dbReference type="PROSITE-ProRule" id="PRU01360"/>
    </source>
</evidence>
<accession>A0A7J5TTC0</accession>
<dbReference type="GO" id="GO:0004866">
    <property type="term" value="F:endopeptidase inhibitor activity"/>
    <property type="evidence" value="ECO:0007669"/>
    <property type="project" value="InterPro"/>
</dbReference>
<dbReference type="GO" id="GO:0009279">
    <property type="term" value="C:cell outer membrane"/>
    <property type="evidence" value="ECO:0007669"/>
    <property type="project" value="UniProtKB-SubCell"/>
</dbReference>
<keyword evidence="2" id="KW-0998">Cell outer membrane</keyword>
<evidence type="ECO:0000313" key="6">
    <source>
        <dbReference type="EMBL" id="KAB7727051.1"/>
    </source>
</evidence>
<evidence type="ECO:0000313" key="7">
    <source>
        <dbReference type="Proteomes" id="UP000488299"/>
    </source>
</evidence>
<feature type="domain" description="Macroglobulin" evidence="4">
    <location>
        <begin position="47"/>
        <end position="131"/>
    </location>
</feature>
<dbReference type="Gene3D" id="2.170.130.10">
    <property type="entry name" value="TonB-dependent receptor, plug domain"/>
    <property type="match status" value="1"/>
</dbReference>
<feature type="chain" id="PRO_5029650180" evidence="3">
    <location>
        <begin position="23"/>
        <end position="832"/>
    </location>
</feature>
<comment type="similarity">
    <text evidence="2">Belongs to the TonB-dependent receptor family.</text>
</comment>
<name>A0A7J5TTC0_9BACT</name>
<dbReference type="Proteomes" id="UP000488299">
    <property type="component" value="Unassembled WGS sequence"/>
</dbReference>
<dbReference type="InterPro" id="IPR039426">
    <property type="entry name" value="TonB-dep_rcpt-like"/>
</dbReference>
<organism evidence="6 7">
    <name type="scientific">Rudanella paleaurantiibacter</name>
    <dbReference type="NCBI Taxonomy" id="2614655"/>
    <lineage>
        <taxon>Bacteria</taxon>
        <taxon>Pseudomonadati</taxon>
        <taxon>Bacteroidota</taxon>
        <taxon>Cytophagia</taxon>
        <taxon>Cytophagales</taxon>
        <taxon>Cytophagaceae</taxon>
        <taxon>Rudanella</taxon>
    </lineage>
</organism>
<evidence type="ECO:0000256" key="3">
    <source>
        <dbReference type="SAM" id="SignalP"/>
    </source>
</evidence>
<dbReference type="InterPro" id="IPR002890">
    <property type="entry name" value="MG2"/>
</dbReference>
<feature type="domain" description="TonB-dependent receptor plug" evidence="5">
    <location>
        <begin position="624"/>
        <end position="719"/>
    </location>
</feature>
<dbReference type="InterPro" id="IPR012910">
    <property type="entry name" value="Plug_dom"/>
</dbReference>
<proteinExistence type="inferred from homology"/>
<feature type="signal peptide" evidence="3">
    <location>
        <begin position="1"/>
        <end position="22"/>
    </location>
</feature>
<comment type="caution">
    <text evidence="6">The sequence shown here is derived from an EMBL/GenBank/DDBJ whole genome shotgun (WGS) entry which is preliminary data.</text>
</comment>
<keyword evidence="7" id="KW-1185">Reference proteome</keyword>
<dbReference type="GO" id="GO:0044718">
    <property type="term" value="P:siderophore transmembrane transport"/>
    <property type="evidence" value="ECO:0007669"/>
    <property type="project" value="TreeGrafter"/>
</dbReference>
<dbReference type="RefSeq" id="WP_152126516.1">
    <property type="nucleotide sequence ID" value="NZ_WELI01000012.1"/>
</dbReference>
<dbReference type="PANTHER" id="PTHR30069">
    <property type="entry name" value="TONB-DEPENDENT OUTER MEMBRANE RECEPTOR"/>
    <property type="match status" value="1"/>
</dbReference>
<keyword evidence="2" id="KW-1134">Transmembrane beta strand</keyword>
<keyword evidence="2" id="KW-0812">Transmembrane</keyword>
<dbReference type="AlphaFoldDB" id="A0A7J5TTC0"/>
<dbReference type="EMBL" id="WELI01000012">
    <property type="protein sequence ID" value="KAB7727051.1"/>
    <property type="molecule type" value="Genomic_DNA"/>
</dbReference>
<keyword evidence="1 3" id="KW-0732">Signal</keyword>
<dbReference type="InterPro" id="IPR037066">
    <property type="entry name" value="Plug_dom_sf"/>
</dbReference>
<dbReference type="SUPFAM" id="SSF56935">
    <property type="entry name" value="Porins"/>
    <property type="match status" value="1"/>
</dbReference>
<dbReference type="GO" id="GO:0015344">
    <property type="term" value="F:siderophore uptake transmembrane transporter activity"/>
    <property type="evidence" value="ECO:0007669"/>
    <property type="project" value="TreeGrafter"/>
</dbReference>
<dbReference type="PROSITE" id="PS52016">
    <property type="entry name" value="TONB_DEPENDENT_REC_3"/>
    <property type="match status" value="1"/>
</dbReference>